<protein>
    <submittedName>
        <fullName evidence="2">Uncharacterized protein</fullName>
    </submittedName>
</protein>
<evidence type="ECO:0000313" key="3">
    <source>
        <dbReference type="Proteomes" id="UP001232148"/>
    </source>
</evidence>
<evidence type="ECO:0000313" key="2">
    <source>
        <dbReference type="EMBL" id="KAK2020942.1"/>
    </source>
</evidence>
<name>A0AAD9H318_9PEZI</name>
<evidence type="ECO:0000256" key="1">
    <source>
        <dbReference type="SAM" id="MobiDB-lite"/>
    </source>
</evidence>
<gene>
    <name evidence="2" type="ORF">LX32DRAFT_646906</name>
</gene>
<keyword evidence="3" id="KW-1185">Reference proteome</keyword>
<reference evidence="2" key="1">
    <citation type="submission" date="2021-06" db="EMBL/GenBank/DDBJ databases">
        <title>Comparative genomics, transcriptomics and evolutionary studies reveal genomic signatures of adaptation to plant cell wall in hemibiotrophic fungi.</title>
        <authorList>
            <consortium name="DOE Joint Genome Institute"/>
            <person name="Baroncelli R."/>
            <person name="Diaz J.F."/>
            <person name="Benocci T."/>
            <person name="Peng M."/>
            <person name="Battaglia E."/>
            <person name="Haridas S."/>
            <person name="Andreopoulos W."/>
            <person name="Labutti K."/>
            <person name="Pangilinan J."/>
            <person name="Floch G.L."/>
            <person name="Makela M.R."/>
            <person name="Henrissat B."/>
            <person name="Grigoriev I.V."/>
            <person name="Crouch J.A."/>
            <person name="De Vries R.P."/>
            <person name="Sukno S.A."/>
            <person name="Thon M.R."/>
        </authorList>
    </citation>
    <scope>NUCLEOTIDE SEQUENCE</scope>
    <source>
        <strain evidence="2">MAFF235873</strain>
    </source>
</reference>
<feature type="region of interest" description="Disordered" evidence="1">
    <location>
        <begin position="1"/>
        <end position="26"/>
    </location>
</feature>
<sequence length="163" mass="17660">MLSKCARKAGAAPLPSPQTPRGPVRTYLPHGPCFRVALGDRLAKTTTPVVFGGGGVECTYRVIRPPFEKEQLCIPPHPPATTSVRTKSIRRGGEKDMAVSERCECNQAKLYTRGPLGRLLRQRRKAAHPSRQRARALASKQGEACTTGRMLGTWLSWSGGGAP</sequence>
<organism evidence="2 3">
    <name type="scientific">Colletotrichum zoysiae</name>
    <dbReference type="NCBI Taxonomy" id="1216348"/>
    <lineage>
        <taxon>Eukaryota</taxon>
        <taxon>Fungi</taxon>
        <taxon>Dikarya</taxon>
        <taxon>Ascomycota</taxon>
        <taxon>Pezizomycotina</taxon>
        <taxon>Sordariomycetes</taxon>
        <taxon>Hypocreomycetidae</taxon>
        <taxon>Glomerellales</taxon>
        <taxon>Glomerellaceae</taxon>
        <taxon>Colletotrichum</taxon>
        <taxon>Colletotrichum graminicola species complex</taxon>
    </lineage>
</organism>
<dbReference type="EMBL" id="MU843154">
    <property type="protein sequence ID" value="KAK2020942.1"/>
    <property type="molecule type" value="Genomic_DNA"/>
</dbReference>
<dbReference type="AlphaFoldDB" id="A0AAD9H318"/>
<dbReference type="Proteomes" id="UP001232148">
    <property type="component" value="Unassembled WGS sequence"/>
</dbReference>
<accession>A0AAD9H318</accession>
<comment type="caution">
    <text evidence="2">The sequence shown here is derived from an EMBL/GenBank/DDBJ whole genome shotgun (WGS) entry which is preliminary data.</text>
</comment>
<proteinExistence type="predicted"/>